<dbReference type="GO" id="GO:0016874">
    <property type="term" value="F:ligase activity"/>
    <property type="evidence" value="ECO:0007669"/>
    <property type="project" value="UniProtKB-KW"/>
</dbReference>
<evidence type="ECO:0000259" key="1">
    <source>
        <dbReference type="Pfam" id="PF00501"/>
    </source>
</evidence>
<dbReference type="InterPro" id="IPR042099">
    <property type="entry name" value="ANL_N_sf"/>
</dbReference>
<reference evidence="2" key="1">
    <citation type="submission" date="2013-08" db="EMBL/GenBank/DDBJ databases">
        <authorList>
            <person name="Mendez C."/>
            <person name="Richter M."/>
            <person name="Ferrer M."/>
            <person name="Sanchez J."/>
        </authorList>
    </citation>
    <scope>NUCLEOTIDE SEQUENCE</scope>
</reference>
<dbReference type="InterPro" id="IPR000873">
    <property type="entry name" value="AMP-dep_synth/lig_dom"/>
</dbReference>
<dbReference type="EMBL" id="AUZX01010503">
    <property type="protein sequence ID" value="EQD47483.1"/>
    <property type="molecule type" value="Genomic_DNA"/>
</dbReference>
<comment type="caution">
    <text evidence="2">The sequence shown here is derived from an EMBL/GenBank/DDBJ whole genome shotgun (WGS) entry which is preliminary data.</text>
</comment>
<name>T0ZS44_9ZZZZ</name>
<accession>T0ZS44</accession>
<sequence length="66" mass="7359">MLYGNSKILNFDGENVVEFTYTQVAKRAHALSGALRDLGVGKDDRVATFCFNHNQHLEAYLAIPSM</sequence>
<dbReference type="SUPFAM" id="SSF56801">
    <property type="entry name" value="Acetyl-CoA synthetase-like"/>
    <property type="match status" value="1"/>
</dbReference>
<reference evidence="2" key="2">
    <citation type="journal article" date="2014" name="ISME J.">
        <title>Microbial stratification in low pH oxic and suboxic macroscopic growths along an acid mine drainage.</title>
        <authorList>
            <person name="Mendez-Garcia C."/>
            <person name="Mesa V."/>
            <person name="Sprenger R.R."/>
            <person name="Richter M."/>
            <person name="Diez M.S."/>
            <person name="Solano J."/>
            <person name="Bargiela R."/>
            <person name="Golyshina O.V."/>
            <person name="Manteca A."/>
            <person name="Ramos J.L."/>
            <person name="Gallego J.R."/>
            <person name="Llorente I."/>
            <person name="Martins Dos Santos V.A."/>
            <person name="Jensen O.N."/>
            <person name="Pelaez A.I."/>
            <person name="Sanchez J."/>
            <person name="Ferrer M."/>
        </authorList>
    </citation>
    <scope>NUCLEOTIDE SEQUENCE</scope>
</reference>
<protein>
    <submittedName>
        <fullName evidence="2">Medium-chain-fatty-acid--CoA ligase</fullName>
    </submittedName>
</protein>
<dbReference type="AlphaFoldDB" id="T0ZS44"/>
<proteinExistence type="predicted"/>
<dbReference type="Pfam" id="PF00501">
    <property type="entry name" value="AMP-binding"/>
    <property type="match status" value="1"/>
</dbReference>
<dbReference type="Gene3D" id="3.40.50.12780">
    <property type="entry name" value="N-terminal domain of ligase-like"/>
    <property type="match status" value="1"/>
</dbReference>
<feature type="domain" description="AMP-dependent synthetase/ligase" evidence="1">
    <location>
        <begin position="16"/>
        <end position="65"/>
    </location>
</feature>
<keyword evidence="2" id="KW-0436">Ligase</keyword>
<gene>
    <name evidence="2" type="ORF">B1A_14312</name>
</gene>
<feature type="non-terminal residue" evidence="2">
    <location>
        <position position="66"/>
    </location>
</feature>
<organism evidence="2">
    <name type="scientific">mine drainage metagenome</name>
    <dbReference type="NCBI Taxonomy" id="410659"/>
    <lineage>
        <taxon>unclassified sequences</taxon>
        <taxon>metagenomes</taxon>
        <taxon>ecological metagenomes</taxon>
    </lineage>
</organism>
<evidence type="ECO:0000313" key="2">
    <source>
        <dbReference type="EMBL" id="EQD47483.1"/>
    </source>
</evidence>